<dbReference type="AlphaFoldDB" id="A0A0C3D8P6"/>
<evidence type="ECO:0000259" key="2">
    <source>
        <dbReference type="PROSITE" id="PS50033"/>
    </source>
</evidence>
<dbReference type="SMART" id="SM00166">
    <property type="entry name" value="UBX"/>
    <property type="match status" value="1"/>
</dbReference>
<dbReference type="Gene3D" id="3.10.20.90">
    <property type="entry name" value="Phosphatidylinositol 3-kinase Catalytic Subunit, Chain A, domain 1"/>
    <property type="match status" value="1"/>
</dbReference>
<evidence type="ECO:0000313" key="3">
    <source>
        <dbReference type="EMBL" id="KIN07679.1"/>
    </source>
</evidence>
<accession>A0A0C3D8P6</accession>
<dbReference type="OrthoDB" id="2445133at2759"/>
<dbReference type="InParanoid" id="A0A0C3D8P6"/>
<reference evidence="3 4" key="1">
    <citation type="submission" date="2014-04" db="EMBL/GenBank/DDBJ databases">
        <authorList>
            <consortium name="DOE Joint Genome Institute"/>
            <person name="Kuo A."/>
            <person name="Martino E."/>
            <person name="Perotto S."/>
            <person name="Kohler A."/>
            <person name="Nagy L.G."/>
            <person name="Floudas D."/>
            <person name="Copeland A."/>
            <person name="Barry K.W."/>
            <person name="Cichocki N."/>
            <person name="Veneault-Fourrey C."/>
            <person name="LaButti K."/>
            <person name="Lindquist E.A."/>
            <person name="Lipzen A."/>
            <person name="Lundell T."/>
            <person name="Morin E."/>
            <person name="Murat C."/>
            <person name="Sun H."/>
            <person name="Tunlid A."/>
            <person name="Henrissat B."/>
            <person name="Grigoriev I.V."/>
            <person name="Hibbett D.S."/>
            <person name="Martin F."/>
            <person name="Nordberg H.P."/>
            <person name="Cantor M.N."/>
            <person name="Hua S.X."/>
        </authorList>
    </citation>
    <scope>NUCLEOTIDE SEQUENCE [LARGE SCALE GENOMIC DNA]</scope>
    <source>
        <strain evidence="3 4">Zn</strain>
    </source>
</reference>
<dbReference type="GO" id="GO:0005783">
    <property type="term" value="C:endoplasmic reticulum"/>
    <property type="evidence" value="ECO:0007669"/>
    <property type="project" value="TreeGrafter"/>
</dbReference>
<dbReference type="SUPFAM" id="SSF54236">
    <property type="entry name" value="Ubiquitin-like"/>
    <property type="match status" value="1"/>
</dbReference>
<dbReference type="GO" id="GO:0036503">
    <property type="term" value="P:ERAD pathway"/>
    <property type="evidence" value="ECO:0007669"/>
    <property type="project" value="TreeGrafter"/>
</dbReference>
<dbReference type="PANTHER" id="PTHR46424">
    <property type="entry name" value="UBX DOMAIN-CONTAINING PROTEIN 4"/>
    <property type="match status" value="1"/>
</dbReference>
<evidence type="ECO:0000313" key="4">
    <source>
        <dbReference type="Proteomes" id="UP000054321"/>
    </source>
</evidence>
<feature type="compositionally biased region" description="Basic and acidic residues" evidence="1">
    <location>
        <begin position="116"/>
        <end position="133"/>
    </location>
</feature>
<dbReference type="FunCoup" id="A0A0C3D8P6">
    <property type="interactions" value="120"/>
</dbReference>
<proteinExistence type="predicted"/>
<feature type="compositionally biased region" description="Basic and acidic residues" evidence="1">
    <location>
        <begin position="194"/>
        <end position="210"/>
    </location>
</feature>
<feature type="region of interest" description="Disordered" evidence="1">
    <location>
        <begin position="79"/>
        <end position="153"/>
    </location>
</feature>
<reference evidence="4" key="2">
    <citation type="submission" date="2015-01" db="EMBL/GenBank/DDBJ databases">
        <title>Evolutionary Origins and Diversification of the Mycorrhizal Mutualists.</title>
        <authorList>
            <consortium name="DOE Joint Genome Institute"/>
            <consortium name="Mycorrhizal Genomics Consortium"/>
            <person name="Kohler A."/>
            <person name="Kuo A."/>
            <person name="Nagy L.G."/>
            <person name="Floudas D."/>
            <person name="Copeland A."/>
            <person name="Barry K.W."/>
            <person name="Cichocki N."/>
            <person name="Veneault-Fourrey C."/>
            <person name="LaButti K."/>
            <person name="Lindquist E.A."/>
            <person name="Lipzen A."/>
            <person name="Lundell T."/>
            <person name="Morin E."/>
            <person name="Murat C."/>
            <person name="Riley R."/>
            <person name="Ohm R."/>
            <person name="Sun H."/>
            <person name="Tunlid A."/>
            <person name="Henrissat B."/>
            <person name="Grigoriev I.V."/>
            <person name="Hibbett D.S."/>
            <person name="Martin F."/>
        </authorList>
    </citation>
    <scope>NUCLEOTIDE SEQUENCE [LARGE SCALE GENOMIC DNA]</scope>
    <source>
        <strain evidence="4">Zn</strain>
    </source>
</reference>
<dbReference type="InterPro" id="IPR001012">
    <property type="entry name" value="UBX_dom"/>
</dbReference>
<organism evidence="3 4">
    <name type="scientific">Oidiodendron maius (strain Zn)</name>
    <dbReference type="NCBI Taxonomy" id="913774"/>
    <lineage>
        <taxon>Eukaryota</taxon>
        <taxon>Fungi</taxon>
        <taxon>Dikarya</taxon>
        <taxon>Ascomycota</taxon>
        <taxon>Pezizomycotina</taxon>
        <taxon>Leotiomycetes</taxon>
        <taxon>Leotiomycetes incertae sedis</taxon>
        <taxon>Myxotrichaceae</taxon>
        <taxon>Oidiodendron</taxon>
    </lineage>
</organism>
<gene>
    <name evidence="3" type="ORF">OIDMADRAFT_111032</name>
</gene>
<name>A0A0C3D8P6_OIDMZ</name>
<dbReference type="InterPro" id="IPR029071">
    <property type="entry name" value="Ubiquitin-like_domsf"/>
</dbReference>
<feature type="compositionally biased region" description="Basic and acidic residues" evidence="1">
    <location>
        <begin position="378"/>
        <end position="387"/>
    </location>
</feature>
<dbReference type="Proteomes" id="UP000054321">
    <property type="component" value="Unassembled WGS sequence"/>
</dbReference>
<dbReference type="Pfam" id="PF00789">
    <property type="entry name" value="UBX"/>
    <property type="match status" value="1"/>
</dbReference>
<sequence length="410" mass="44945">MFYEGDLQGGINKAIQESKFVACFVTELKEYIAAGVQKDEFLRRIAVLLESRASASELMPAPVPVQAEDSSTVVANDSNVLPSEESVQAEDLSTGSTISKPAEKVTAGEARSSVDSQREQPKKLDKGKQKADPEDQYSELPNDASPAHQKPSITETKYAQLLKKQQQDKRDERARILKLVEDDKIQRRKLAAERKTEVEKAKHGHEESPDIRSGISTLHTSKRYEECALQIRLFDGSSLRSRFSSSATLRVDVRPWIDQHQDGNTAYTFKEVLTPLPNRQITISDEEQSLQSLGLAPSATLILIPVQGSITAYGDSTDGLVSRGISTGYGWASWGAGMVTSLFGGLTGGSTAAQHQEEQSSGPTSAATPSGSTINIRTLRDQNRPDDQQFYNGNALNFEPRNEDEGKKDD</sequence>
<feature type="region of interest" description="Disordered" evidence="1">
    <location>
        <begin position="348"/>
        <end position="410"/>
    </location>
</feature>
<dbReference type="EMBL" id="KN832870">
    <property type="protein sequence ID" value="KIN07679.1"/>
    <property type="molecule type" value="Genomic_DNA"/>
</dbReference>
<protein>
    <recommendedName>
        <fullName evidence="2">UBX domain-containing protein</fullName>
    </recommendedName>
</protein>
<dbReference type="HOGENOM" id="CLU_035996_1_1_1"/>
<dbReference type="PANTHER" id="PTHR46424:SF1">
    <property type="entry name" value="UBX DOMAIN-CONTAINING PROTEIN 4"/>
    <property type="match status" value="1"/>
</dbReference>
<feature type="compositionally biased region" description="Basic and acidic residues" evidence="1">
    <location>
        <begin position="400"/>
        <end position="410"/>
    </location>
</feature>
<feature type="region of interest" description="Disordered" evidence="1">
    <location>
        <begin position="194"/>
        <end position="213"/>
    </location>
</feature>
<evidence type="ECO:0000256" key="1">
    <source>
        <dbReference type="SAM" id="MobiDB-lite"/>
    </source>
</evidence>
<feature type="domain" description="UBX" evidence="2">
    <location>
        <begin position="222"/>
        <end position="303"/>
    </location>
</feature>
<keyword evidence="4" id="KW-1185">Reference proteome</keyword>
<dbReference type="STRING" id="913774.A0A0C3D8P6"/>
<feature type="compositionally biased region" description="Polar residues" evidence="1">
    <location>
        <begin position="359"/>
        <end position="376"/>
    </location>
</feature>
<dbReference type="PROSITE" id="PS50033">
    <property type="entry name" value="UBX"/>
    <property type="match status" value="1"/>
</dbReference>